<evidence type="ECO:0000313" key="5">
    <source>
        <dbReference type="Proteomes" id="UP001278766"/>
    </source>
</evidence>
<keyword evidence="2" id="KW-0812">Transmembrane</keyword>
<keyword evidence="2" id="KW-1133">Transmembrane helix</keyword>
<feature type="chain" id="PRO_5042100642" description="Mid2 domain-containing protein" evidence="3">
    <location>
        <begin position="22"/>
        <end position="440"/>
    </location>
</feature>
<sequence>MAVMSLQWLAAAAVWLPAVSAGMGREHAAAGGPIQTPAPKLKDAGVHLTPRVLTARPAARGLLEKRDTNTCGYVDGNSRSNYVCANSDAQCLYNTEASAVGCCLTTDCLIYTACLPFASSDATRASDFDAERTRICSDSDLPACAVFSYADPSGSLSGFTIPTCDTAETTYTMYFTPTGGSSSTRETSATEDSESSTEAAAEPSSEPSTPSEDDDGNQSPAETSATAGSDPETSAEASSTPVGPIVGGVIGGVAALGLLGLGIFFLVRRKNKNPPSPAMTAAHAGPPGGPGYMGGPPGGPHGLPAYGNQAPPPEMAGMAGAYDHYSMAKPPASPVHSMHHPHQSPPGQMPSPHMNVSPSGSPAPAYPQHMQGGMGTPPPQQQYHQQQQQPYNMGPTPPPPQNGNGGFVPYPGPPMPMQQQQHAAVELPTQRGDGQVHELS</sequence>
<comment type="caution">
    <text evidence="4">The sequence shown here is derived from an EMBL/GenBank/DDBJ whole genome shotgun (WGS) entry which is preliminary data.</text>
</comment>
<protein>
    <recommendedName>
        <fullName evidence="6">Mid2 domain-containing protein</fullName>
    </recommendedName>
</protein>
<organism evidence="4 5">
    <name type="scientific">Chaetomium fimeti</name>
    <dbReference type="NCBI Taxonomy" id="1854472"/>
    <lineage>
        <taxon>Eukaryota</taxon>
        <taxon>Fungi</taxon>
        <taxon>Dikarya</taxon>
        <taxon>Ascomycota</taxon>
        <taxon>Pezizomycotina</taxon>
        <taxon>Sordariomycetes</taxon>
        <taxon>Sordariomycetidae</taxon>
        <taxon>Sordariales</taxon>
        <taxon>Chaetomiaceae</taxon>
        <taxon>Chaetomium</taxon>
    </lineage>
</organism>
<evidence type="ECO:0000313" key="4">
    <source>
        <dbReference type="EMBL" id="KAK3291470.1"/>
    </source>
</evidence>
<feature type="compositionally biased region" description="Low complexity" evidence="1">
    <location>
        <begin position="196"/>
        <end position="210"/>
    </location>
</feature>
<keyword evidence="2" id="KW-0472">Membrane</keyword>
<name>A0AAE0LNJ2_9PEZI</name>
<feature type="compositionally biased region" description="Low complexity" evidence="1">
    <location>
        <begin position="176"/>
        <end position="187"/>
    </location>
</feature>
<dbReference type="Proteomes" id="UP001278766">
    <property type="component" value="Unassembled WGS sequence"/>
</dbReference>
<gene>
    <name evidence="4" type="ORF">B0H64DRAFT_246282</name>
</gene>
<evidence type="ECO:0000256" key="3">
    <source>
        <dbReference type="SAM" id="SignalP"/>
    </source>
</evidence>
<feature type="region of interest" description="Disordered" evidence="1">
    <location>
        <begin position="175"/>
        <end position="240"/>
    </location>
</feature>
<dbReference type="GeneID" id="87836866"/>
<evidence type="ECO:0008006" key="6">
    <source>
        <dbReference type="Google" id="ProtNLM"/>
    </source>
</evidence>
<reference evidence="4" key="2">
    <citation type="submission" date="2023-06" db="EMBL/GenBank/DDBJ databases">
        <authorList>
            <consortium name="Lawrence Berkeley National Laboratory"/>
            <person name="Haridas S."/>
            <person name="Hensen N."/>
            <person name="Bonometti L."/>
            <person name="Westerberg I."/>
            <person name="Brannstrom I.O."/>
            <person name="Guillou S."/>
            <person name="Cros-Aarteil S."/>
            <person name="Calhoun S."/>
            <person name="Kuo A."/>
            <person name="Mondo S."/>
            <person name="Pangilinan J."/>
            <person name="Riley R."/>
            <person name="Labutti K."/>
            <person name="Andreopoulos B."/>
            <person name="Lipzen A."/>
            <person name="Chen C."/>
            <person name="Yanf M."/>
            <person name="Daum C."/>
            <person name="Ng V."/>
            <person name="Clum A."/>
            <person name="Steindorff A."/>
            <person name="Ohm R."/>
            <person name="Martin F."/>
            <person name="Silar P."/>
            <person name="Natvig D."/>
            <person name="Lalanne C."/>
            <person name="Gautier V."/>
            <person name="Ament-Velasquez S.L."/>
            <person name="Kruys A."/>
            <person name="Hutchinson M.I."/>
            <person name="Powell A.J."/>
            <person name="Barry K."/>
            <person name="Miller A.N."/>
            <person name="Grigoriev I.V."/>
            <person name="Debuchy R."/>
            <person name="Gladieux P."/>
            <person name="Thoren M.H."/>
            <person name="Johannesson H."/>
        </authorList>
    </citation>
    <scope>NUCLEOTIDE SEQUENCE</scope>
    <source>
        <strain evidence="4">CBS 168.71</strain>
    </source>
</reference>
<feature type="region of interest" description="Disordered" evidence="1">
    <location>
        <begin position="274"/>
        <end position="297"/>
    </location>
</feature>
<feature type="region of interest" description="Disordered" evidence="1">
    <location>
        <begin position="329"/>
        <end position="440"/>
    </location>
</feature>
<dbReference type="EMBL" id="JAUEPN010000009">
    <property type="protein sequence ID" value="KAK3291470.1"/>
    <property type="molecule type" value="Genomic_DNA"/>
</dbReference>
<feature type="compositionally biased region" description="Low complexity" evidence="1">
    <location>
        <begin position="381"/>
        <end position="394"/>
    </location>
</feature>
<dbReference type="AlphaFoldDB" id="A0AAE0LNJ2"/>
<feature type="signal peptide" evidence="3">
    <location>
        <begin position="1"/>
        <end position="21"/>
    </location>
</feature>
<reference evidence="4" key="1">
    <citation type="journal article" date="2023" name="Mol. Phylogenet. Evol.">
        <title>Genome-scale phylogeny and comparative genomics of the fungal order Sordariales.</title>
        <authorList>
            <person name="Hensen N."/>
            <person name="Bonometti L."/>
            <person name="Westerberg I."/>
            <person name="Brannstrom I.O."/>
            <person name="Guillou S."/>
            <person name="Cros-Aarteil S."/>
            <person name="Calhoun S."/>
            <person name="Haridas S."/>
            <person name="Kuo A."/>
            <person name="Mondo S."/>
            <person name="Pangilinan J."/>
            <person name="Riley R."/>
            <person name="LaButti K."/>
            <person name="Andreopoulos B."/>
            <person name="Lipzen A."/>
            <person name="Chen C."/>
            <person name="Yan M."/>
            <person name="Daum C."/>
            <person name="Ng V."/>
            <person name="Clum A."/>
            <person name="Steindorff A."/>
            <person name="Ohm R.A."/>
            <person name="Martin F."/>
            <person name="Silar P."/>
            <person name="Natvig D.O."/>
            <person name="Lalanne C."/>
            <person name="Gautier V."/>
            <person name="Ament-Velasquez S.L."/>
            <person name="Kruys A."/>
            <person name="Hutchinson M.I."/>
            <person name="Powell A.J."/>
            <person name="Barry K."/>
            <person name="Miller A.N."/>
            <person name="Grigoriev I.V."/>
            <person name="Debuchy R."/>
            <person name="Gladieux P."/>
            <person name="Hiltunen Thoren M."/>
            <person name="Johannesson H."/>
        </authorList>
    </citation>
    <scope>NUCLEOTIDE SEQUENCE</scope>
    <source>
        <strain evidence="4">CBS 168.71</strain>
    </source>
</reference>
<proteinExistence type="predicted"/>
<evidence type="ECO:0000256" key="2">
    <source>
        <dbReference type="SAM" id="Phobius"/>
    </source>
</evidence>
<evidence type="ECO:0000256" key="1">
    <source>
        <dbReference type="SAM" id="MobiDB-lite"/>
    </source>
</evidence>
<feature type="compositionally biased region" description="Polar residues" evidence="1">
    <location>
        <begin position="217"/>
        <end position="240"/>
    </location>
</feature>
<keyword evidence="5" id="KW-1185">Reference proteome</keyword>
<dbReference type="RefSeq" id="XP_062654984.1">
    <property type="nucleotide sequence ID" value="XM_062799918.1"/>
</dbReference>
<accession>A0AAE0LNJ2</accession>
<feature type="transmembrane region" description="Helical" evidence="2">
    <location>
        <begin position="245"/>
        <end position="267"/>
    </location>
</feature>
<keyword evidence="3" id="KW-0732">Signal</keyword>